<reference evidence="1" key="1">
    <citation type="journal article" date="2019" name="Sci. Rep.">
        <title>Draft genome of Tanacetum cinerariifolium, the natural source of mosquito coil.</title>
        <authorList>
            <person name="Yamashiro T."/>
            <person name="Shiraishi A."/>
            <person name="Satake H."/>
            <person name="Nakayama K."/>
        </authorList>
    </citation>
    <scope>NUCLEOTIDE SEQUENCE</scope>
</reference>
<organism evidence="1">
    <name type="scientific">Tanacetum cinerariifolium</name>
    <name type="common">Dalmatian daisy</name>
    <name type="synonym">Chrysanthemum cinerariifolium</name>
    <dbReference type="NCBI Taxonomy" id="118510"/>
    <lineage>
        <taxon>Eukaryota</taxon>
        <taxon>Viridiplantae</taxon>
        <taxon>Streptophyta</taxon>
        <taxon>Embryophyta</taxon>
        <taxon>Tracheophyta</taxon>
        <taxon>Spermatophyta</taxon>
        <taxon>Magnoliopsida</taxon>
        <taxon>eudicotyledons</taxon>
        <taxon>Gunneridae</taxon>
        <taxon>Pentapetalae</taxon>
        <taxon>asterids</taxon>
        <taxon>campanulids</taxon>
        <taxon>Asterales</taxon>
        <taxon>Asteraceae</taxon>
        <taxon>Asteroideae</taxon>
        <taxon>Anthemideae</taxon>
        <taxon>Anthemidinae</taxon>
        <taxon>Tanacetum</taxon>
    </lineage>
</organism>
<dbReference type="InterPro" id="IPR007750">
    <property type="entry name" value="DUF674"/>
</dbReference>
<name>A0A699IHT3_TANCI</name>
<evidence type="ECO:0000313" key="1">
    <source>
        <dbReference type="EMBL" id="GEZ55293.1"/>
    </source>
</evidence>
<proteinExistence type="predicted"/>
<sequence>MVMDDLMVKPMSTISSITLINSFGVKDLSQLEEKVVSFGKDEALKLLKASLSTDKVKLKDSIESFHATYLQPGVEKDNIFNPKTPFIGNTFLLLYNASSTDQASSSKAVYRCSNASGSCGSCTRTSCHPNVTLDPKSICPNCQGSMGVKMTLVMPKDKANEVEAAATEKSNKGGYVKEVVTYMVMDDLVVKPMSTISSITLINKFGVNDLSQLEEKMVTFGKEK</sequence>
<dbReference type="EMBL" id="BKCJ010292988">
    <property type="protein sequence ID" value="GEZ55293.1"/>
    <property type="molecule type" value="Genomic_DNA"/>
</dbReference>
<dbReference type="PANTHER" id="PTHR33103">
    <property type="entry name" value="OS01G0153900 PROTEIN"/>
    <property type="match status" value="1"/>
</dbReference>
<protein>
    <submittedName>
        <fullName evidence="1">Uncharacterized protein</fullName>
    </submittedName>
</protein>
<comment type="caution">
    <text evidence="1">The sequence shown here is derived from an EMBL/GenBank/DDBJ whole genome shotgun (WGS) entry which is preliminary data.</text>
</comment>
<accession>A0A699IHT3</accession>
<dbReference type="Pfam" id="PF05056">
    <property type="entry name" value="DUF674"/>
    <property type="match status" value="2"/>
</dbReference>
<dbReference type="AlphaFoldDB" id="A0A699IHT3"/>
<dbReference type="PANTHER" id="PTHR33103:SF110">
    <property type="entry name" value="DUF674 FAMILY PROTEIN"/>
    <property type="match status" value="1"/>
</dbReference>
<gene>
    <name evidence="1" type="ORF">Tci_527266</name>
</gene>
<feature type="non-terminal residue" evidence="1">
    <location>
        <position position="224"/>
    </location>
</feature>